<dbReference type="Proteomes" id="UP001066276">
    <property type="component" value="Chromosome 6"/>
</dbReference>
<keyword evidence="2" id="KW-1185">Reference proteome</keyword>
<evidence type="ECO:0000313" key="1">
    <source>
        <dbReference type="EMBL" id="KAJ1136177.1"/>
    </source>
</evidence>
<sequence length="59" mass="6608">VMMPNSGVRLPLSNKSFMFKMGQTPCHRITFLQGSAKGRPLGLRTARLLRRAPQAEKPK</sequence>
<feature type="non-terminal residue" evidence="1">
    <location>
        <position position="59"/>
    </location>
</feature>
<comment type="caution">
    <text evidence="1">The sequence shown here is derived from an EMBL/GenBank/DDBJ whole genome shotgun (WGS) entry which is preliminary data.</text>
</comment>
<dbReference type="EMBL" id="JANPWB010000010">
    <property type="protein sequence ID" value="KAJ1136177.1"/>
    <property type="molecule type" value="Genomic_DNA"/>
</dbReference>
<name>A0AAV7Q9A6_PLEWA</name>
<accession>A0AAV7Q9A6</accession>
<reference evidence="1" key="1">
    <citation type="journal article" date="2022" name="bioRxiv">
        <title>Sequencing and chromosome-scale assembly of the giantPleurodeles waltlgenome.</title>
        <authorList>
            <person name="Brown T."/>
            <person name="Elewa A."/>
            <person name="Iarovenko S."/>
            <person name="Subramanian E."/>
            <person name="Araus A.J."/>
            <person name="Petzold A."/>
            <person name="Susuki M."/>
            <person name="Suzuki K.-i.T."/>
            <person name="Hayashi T."/>
            <person name="Toyoda A."/>
            <person name="Oliveira C."/>
            <person name="Osipova E."/>
            <person name="Leigh N.D."/>
            <person name="Simon A."/>
            <person name="Yun M.H."/>
        </authorList>
    </citation>
    <scope>NUCLEOTIDE SEQUENCE</scope>
    <source>
        <strain evidence="1">20211129_DDA</strain>
        <tissue evidence="1">Liver</tissue>
    </source>
</reference>
<proteinExistence type="predicted"/>
<evidence type="ECO:0000313" key="2">
    <source>
        <dbReference type="Proteomes" id="UP001066276"/>
    </source>
</evidence>
<protein>
    <submittedName>
        <fullName evidence="1">Uncharacterized protein</fullName>
    </submittedName>
</protein>
<organism evidence="1 2">
    <name type="scientific">Pleurodeles waltl</name>
    <name type="common">Iberian ribbed newt</name>
    <dbReference type="NCBI Taxonomy" id="8319"/>
    <lineage>
        <taxon>Eukaryota</taxon>
        <taxon>Metazoa</taxon>
        <taxon>Chordata</taxon>
        <taxon>Craniata</taxon>
        <taxon>Vertebrata</taxon>
        <taxon>Euteleostomi</taxon>
        <taxon>Amphibia</taxon>
        <taxon>Batrachia</taxon>
        <taxon>Caudata</taxon>
        <taxon>Salamandroidea</taxon>
        <taxon>Salamandridae</taxon>
        <taxon>Pleurodelinae</taxon>
        <taxon>Pleurodeles</taxon>
    </lineage>
</organism>
<feature type="non-terminal residue" evidence="1">
    <location>
        <position position="1"/>
    </location>
</feature>
<gene>
    <name evidence="1" type="ORF">NDU88_002595</name>
</gene>
<dbReference type="AlphaFoldDB" id="A0AAV7Q9A6"/>